<gene>
    <name evidence="2" type="ORF">FA15DRAFT_68206</name>
</gene>
<dbReference type="Proteomes" id="UP000307440">
    <property type="component" value="Unassembled WGS sequence"/>
</dbReference>
<reference evidence="2 3" key="1">
    <citation type="journal article" date="2019" name="Nat. Ecol. Evol.">
        <title>Megaphylogeny resolves global patterns of mushroom evolution.</title>
        <authorList>
            <person name="Varga T."/>
            <person name="Krizsan K."/>
            <person name="Foldi C."/>
            <person name="Dima B."/>
            <person name="Sanchez-Garcia M."/>
            <person name="Sanchez-Ramirez S."/>
            <person name="Szollosi G.J."/>
            <person name="Szarkandi J.G."/>
            <person name="Papp V."/>
            <person name="Albert L."/>
            <person name="Andreopoulos W."/>
            <person name="Angelini C."/>
            <person name="Antonin V."/>
            <person name="Barry K.W."/>
            <person name="Bougher N.L."/>
            <person name="Buchanan P."/>
            <person name="Buyck B."/>
            <person name="Bense V."/>
            <person name="Catcheside P."/>
            <person name="Chovatia M."/>
            <person name="Cooper J."/>
            <person name="Damon W."/>
            <person name="Desjardin D."/>
            <person name="Finy P."/>
            <person name="Geml J."/>
            <person name="Haridas S."/>
            <person name="Hughes K."/>
            <person name="Justo A."/>
            <person name="Karasinski D."/>
            <person name="Kautmanova I."/>
            <person name="Kiss B."/>
            <person name="Kocsube S."/>
            <person name="Kotiranta H."/>
            <person name="LaButti K.M."/>
            <person name="Lechner B.E."/>
            <person name="Liimatainen K."/>
            <person name="Lipzen A."/>
            <person name="Lukacs Z."/>
            <person name="Mihaltcheva S."/>
            <person name="Morgado L.N."/>
            <person name="Niskanen T."/>
            <person name="Noordeloos M.E."/>
            <person name="Ohm R.A."/>
            <person name="Ortiz-Santana B."/>
            <person name="Ovrebo C."/>
            <person name="Racz N."/>
            <person name="Riley R."/>
            <person name="Savchenko A."/>
            <person name="Shiryaev A."/>
            <person name="Soop K."/>
            <person name="Spirin V."/>
            <person name="Szebenyi C."/>
            <person name="Tomsovsky M."/>
            <person name="Tulloss R.E."/>
            <person name="Uehling J."/>
            <person name="Grigoriev I.V."/>
            <person name="Vagvolgyi C."/>
            <person name="Papp T."/>
            <person name="Martin F.M."/>
            <person name="Miettinen O."/>
            <person name="Hibbett D.S."/>
            <person name="Nagy L.G."/>
        </authorList>
    </citation>
    <scope>NUCLEOTIDE SEQUENCE [LARGE SCALE GENOMIC DNA]</scope>
    <source>
        <strain evidence="2 3">CBS 121175</strain>
    </source>
</reference>
<feature type="region of interest" description="Disordered" evidence="1">
    <location>
        <begin position="69"/>
        <end position="88"/>
    </location>
</feature>
<organism evidence="2 3">
    <name type="scientific">Coprinopsis marcescibilis</name>
    <name type="common">Agaric fungus</name>
    <name type="synonym">Psathyrella marcescibilis</name>
    <dbReference type="NCBI Taxonomy" id="230819"/>
    <lineage>
        <taxon>Eukaryota</taxon>
        <taxon>Fungi</taxon>
        <taxon>Dikarya</taxon>
        <taxon>Basidiomycota</taxon>
        <taxon>Agaricomycotina</taxon>
        <taxon>Agaricomycetes</taxon>
        <taxon>Agaricomycetidae</taxon>
        <taxon>Agaricales</taxon>
        <taxon>Agaricineae</taxon>
        <taxon>Psathyrellaceae</taxon>
        <taxon>Coprinopsis</taxon>
    </lineage>
</organism>
<dbReference type="AlphaFoldDB" id="A0A5C3KMX2"/>
<proteinExistence type="predicted"/>
<keyword evidence="3" id="KW-1185">Reference proteome</keyword>
<name>A0A5C3KMX2_COPMA</name>
<dbReference type="EMBL" id="ML210259">
    <property type="protein sequence ID" value="TFK21740.1"/>
    <property type="molecule type" value="Genomic_DNA"/>
</dbReference>
<evidence type="ECO:0000256" key="1">
    <source>
        <dbReference type="SAM" id="MobiDB-lite"/>
    </source>
</evidence>
<accession>A0A5C3KMX2</accession>
<evidence type="ECO:0000313" key="2">
    <source>
        <dbReference type="EMBL" id="TFK21740.1"/>
    </source>
</evidence>
<sequence length="131" mass="14301">MVARALEKLQGLVQTFLCGASNTLVSSRLAPPGALIWDSLFHFHCSLTLTFYAPDVTNLLDCNWPVATVDPTQPGNPGSRRSTSPRCPLGDFAPNVDPAMRTLDDDAGLSKCRARRSQRVILRRRPSIPIG</sequence>
<evidence type="ECO:0000313" key="3">
    <source>
        <dbReference type="Proteomes" id="UP000307440"/>
    </source>
</evidence>
<feature type="compositionally biased region" description="Polar residues" evidence="1">
    <location>
        <begin position="70"/>
        <end position="85"/>
    </location>
</feature>
<protein>
    <submittedName>
        <fullName evidence="2">Uncharacterized protein</fullName>
    </submittedName>
</protein>